<accession>A0A3N4LA39</accession>
<reference evidence="1 2" key="1">
    <citation type="journal article" date="2018" name="Nat. Ecol. Evol.">
        <title>Pezizomycetes genomes reveal the molecular basis of ectomycorrhizal truffle lifestyle.</title>
        <authorList>
            <person name="Murat C."/>
            <person name="Payen T."/>
            <person name="Noel B."/>
            <person name="Kuo A."/>
            <person name="Morin E."/>
            <person name="Chen J."/>
            <person name="Kohler A."/>
            <person name="Krizsan K."/>
            <person name="Balestrini R."/>
            <person name="Da Silva C."/>
            <person name="Montanini B."/>
            <person name="Hainaut M."/>
            <person name="Levati E."/>
            <person name="Barry K.W."/>
            <person name="Belfiori B."/>
            <person name="Cichocki N."/>
            <person name="Clum A."/>
            <person name="Dockter R.B."/>
            <person name="Fauchery L."/>
            <person name="Guy J."/>
            <person name="Iotti M."/>
            <person name="Le Tacon F."/>
            <person name="Lindquist E.A."/>
            <person name="Lipzen A."/>
            <person name="Malagnac F."/>
            <person name="Mello A."/>
            <person name="Molinier V."/>
            <person name="Miyauchi S."/>
            <person name="Poulain J."/>
            <person name="Riccioni C."/>
            <person name="Rubini A."/>
            <person name="Sitrit Y."/>
            <person name="Splivallo R."/>
            <person name="Traeger S."/>
            <person name="Wang M."/>
            <person name="Zifcakova L."/>
            <person name="Wipf D."/>
            <person name="Zambonelli A."/>
            <person name="Paolocci F."/>
            <person name="Nowrousian M."/>
            <person name="Ottonello S."/>
            <person name="Baldrian P."/>
            <person name="Spatafora J.W."/>
            <person name="Henrissat B."/>
            <person name="Nagy L.G."/>
            <person name="Aury J.M."/>
            <person name="Wincker P."/>
            <person name="Grigoriev I.V."/>
            <person name="Bonfante P."/>
            <person name="Martin F.M."/>
        </authorList>
    </citation>
    <scope>NUCLEOTIDE SEQUENCE [LARGE SCALE GENOMIC DNA]</scope>
    <source>
        <strain evidence="1 2">ATCC MYA-4762</strain>
    </source>
</reference>
<dbReference type="OrthoDB" id="5352771at2759"/>
<gene>
    <name evidence="1" type="ORF">L211DRAFT_853145</name>
</gene>
<sequence>MVSLFSNGSVETESSVTRSSTLLDTDVETGVCALGITEKSTQAEIMAENDKALSQLNQAPNADSGAARVNSAVKAGNVPACETQKQPQTHQLFDFVHIRYQRSGIQDGARIFRLAFEQTKPGGWIEVVETSPVAAPQARLHHLSKPSSLGQSPPAPRKAVPYLPTPDETALLIKRQLLNAGFVDVEQKGWRSTSSTAGICHRIAGAARCFKSWCLGFLGVRWNCDSSSTTSSGEMQITVDEKGLSSSSSSRIFVIARHPLKDA</sequence>
<dbReference type="InParanoid" id="A0A3N4LA39"/>
<dbReference type="AlphaFoldDB" id="A0A3N4LA39"/>
<name>A0A3N4LA39_9PEZI</name>
<proteinExistence type="predicted"/>
<protein>
    <recommendedName>
        <fullName evidence="3">Methyltransferase domain-containing protein</fullName>
    </recommendedName>
</protein>
<evidence type="ECO:0000313" key="1">
    <source>
        <dbReference type="EMBL" id="RPB19496.1"/>
    </source>
</evidence>
<evidence type="ECO:0008006" key="3">
    <source>
        <dbReference type="Google" id="ProtNLM"/>
    </source>
</evidence>
<organism evidence="1 2">
    <name type="scientific">Terfezia boudieri ATCC MYA-4762</name>
    <dbReference type="NCBI Taxonomy" id="1051890"/>
    <lineage>
        <taxon>Eukaryota</taxon>
        <taxon>Fungi</taxon>
        <taxon>Dikarya</taxon>
        <taxon>Ascomycota</taxon>
        <taxon>Pezizomycotina</taxon>
        <taxon>Pezizomycetes</taxon>
        <taxon>Pezizales</taxon>
        <taxon>Pezizaceae</taxon>
        <taxon>Terfezia</taxon>
    </lineage>
</organism>
<evidence type="ECO:0000313" key="2">
    <source>
        <dbReference type="Proteomes" id="UP000267821"/>
    </source>
</evidence>
<dbReference type="Proteomes" id="UP000267821">
    <property type="component" value="Unassembled WGS sequence"/>
</dbReference>
<keyword evidence="2" id="KW-1185">Reference proteome</keyword>
<dbReference type="EMBL" id="ML121588">
    <property type="protein sequence ID" value="RPB19496.1"/>
    <property type="molecule type" value="Genomic_DNA"/>
</dbReference>